<proteinExistence type="predicted"/>
<name>A0A6M3IVF8_9ZZZZ</name>
<organism evidence="1">
    <name type="scientific">viral metagenome</name>
    <dbReference type="NCBI Taxonomy" id="1070528"/>
    <lineage>
        <taxon>unclassified sequences</taxon>
        <taxon>metagenomes</taxon>
        <taxon>organismal metagenomes</taxon>
    </lineage>
</organism>
<dbReference type="EMBL" id="MT141443">
    <property type="protein sequence ID" value="QJA61500.1"/>
    <property type="molecule type" value="Genomic_DNA"/>
</dbReference>
<reference evidence="1" key="1">
    <citation type="submission" date="2020-03" db="EMBL/GenBank/DDBJ databases">
        <title>The deep terrestrial virosphere.</title>
        <authorList>
            <person name="Holmfeldt K."/>
            <person name="Nilsson E."/>
            <person name="Simone D."/>
            <person name="Lopez-Fernandez M."/>
            <person name="Wu X."/>
            <person name="de Brujin I."/>
            <person name="Lundin D."/>
            <person name="Andersson A."/>
            <person name="Bertilsson S."/>
            <person name="Dopson M."/>
        </authorList>
    </citation>
    <scope>NUCLEOTIDE SEQUENCE</scope>
    <source>
        <strain evidence="1">MM415B00931</strain>
    </source>
</reference>
<protein>
    <submittedName>
        <fullName evidence="1">Uncharacterized protein</fullName>
    </submittedName>
</protein>
<accession>A0A6M3IVF8</accession>
<sequence>MTIKELIEELKNFPEDFIVKMEGYDTFEEAGKVELLDLEPHNSILIRNTDSLEKEQKLK</sequence>
<gene>
    <name evidence="1" type="ORF">MM415B00931_0021</name>
</gene>
<evidence type="ECO:0000313" key="1">
    <source>
        <dbReference type="EMBL" id="QJA61500.1"/>
    </source>
</evidence>
<dbReference type="AlphaFoldDB" id="A0A6M3IVF8"/>